<evidence type="ECO:0000256" key="2">
    <source>
        <dbReference type="ARBA" id="ARBA00009008"/>
    </source>
</evidence>
<protein>
    <submittedName>
        <fullName evidence="8">Probable cell-division initiation protein</fullName>
    </submittedName>
</protein>
<reference evidence="8 9" key="1">
    <citation type="journal article" date="2009" name="Appl. Environ. Microbiol.">
        <title>Community genomic and proteomic analyses of chemoautotrophic iron-oxidizing "Leptospirillum rubarum" (Group II) and "Leptospirillum ferrodiazotrophum" (Group III) bacteria in acid mine drainage biofilms.</title>
        <authorList>
            <person name="Goltsman D.S."/>
            <person name="Denef V.J."/>
            <person name="Singer S.W."/>
            <person name="VerBerkmoes N.C."/>
            <person name="Lefsrud M."/>
            <person name="Mueller R.S."/>
            <person name="Dick G.J."/>
            <person name="Sun C.L."/>
            <person name="Wheeler K.E."/>
            <person name="Zemla A."/>
            <person name="Baker B.J."/>
            <person name="Hauser L."/>
            <person name="Land M."/>
            <person name="Shah M.B."/>
            <person name="Thelen M.P."/>
            <person name="Hettich R.L."/>
            <person name="Banfield J.F."/>
        </authorList>
    </citation>
    <scope>NUCLEOTIDE SEQUENCE [LARGE SCALE GENOMIC DNA]</scope>
</reference>
<evidence type="ECO:0000256" key="4">
    <source>
        <dbReference type="ARBA" id="ARBA00022618"/>
    </source>
</evidence>
<dbReference type="Gene3D" id="6.10.250.660">
    <property type="match status" value="1"/>
</dbReference>
<evidence type="ECO:0000256" key="6">
    <source>
        <dbReference type="ARBA" id="ARBA00023306"/>
    </source>
</evidence>
<keyword evidence="3" id="KW-0963">Cytoplasm</keyword>
<evidence type="ECO:0000256" key="5">
    <source>
        <dbReference type="ARBA" id="ARBA00023054"/>
    </source>
</evidence>
<keyword evidence="4" id="KW-0132">Cell division</keyword>
<keyword evidence="9" id="KW-1185">Reference proteome</keyword>
<dbReference type="AlphaFoldDB" id="C6HX70"/>
<evidence type="ECO:0000313" key="8">
    <source>
        <dbReference type="EMBL" id="EES52780.1"/>
    </source>
</evidence>
<name>C6HX70_9BACT</name>
<dbReference type="GO" id="GO:0005737">
    <property type="term" value="C:cytoplasm"/>
    <property type="evidence" value="ECO:0007669"/>
    <property type="project" value="UniProtKB-SubCell"/>
</dbReference>
<gene>
    <name evidence="8" type="ORF">UBAL3_92050152</name>
</gene>
<dbReference type="InterPro" id="IPR019933">
    <property type="entry name" value="DivIVA_domain"/>
</dbReference>
<dbReference type="InterPro" id="IPR007793">
    <property type="entry name" value="DivIVA_fam"/>
</dbReference>
<proteinExistence type="inferred from homology"/>
<organism evidence="8 9">
    <name type="scientific">Leptospirillum ferrodiazotrophum</name>
    <dbReference type="NCBI Taxonomy" id="412449"/>
    <lineage>
        <taxon>Bacteria</taxon>
        <taxon>Pseudomonadati</taxon>
        <taxon>Nitrospirota</taxon>
        <taxon>Nitrospiria</taxon>
        <taxon>Nitrospirales</taxon>
        <taxon>Nitrospiraceae</taxon>
        <taxon>Leptospirillum</taxon>
    </lineage>
</organism>
<feature type="coiled-coil region" evidence="7">
    <location>
        <begin position="38"/>
        <end position="162"/>
    </location>
</feature>
<comment type="similarity">
    <text evidence="2">Belongs to the DivIVA family.</text>
</comment>
<evidence type="ECO:0000313" key="9">
    <source>
        <dbReference type="Proteomes" id="UP000009374"/>
    </source>
</evidence>
<dbReference type="Pfam" id="PF05103">
    <property type="entry name" value="DivIVA"/>
    <property type="match status" value="1"/>
</dbReference>
<accession>C6HX70</accession>
<keyword evidence="6" id="KW-0131">Cell cycle</keyword>
<evidence type="ECO:0000256" key="3">
    <source>
        <dbReference type="ARBA" id="ARBA00022490"/>
    </source>
</evidence>
<dbReference type="Proteomes" id="UP000009374">
    <property type="component" value="Unassembled WGS sequence"/>
</dbReference>
<dbReference type="NCBIfam" id="TIGR03544">
    <property type="entry name" value="DivI1A_domain"/>
    <property type="match status" value="1"/>
</dbReference>
<sequence length="177" mass="20161">MIDHTRLSELRTHEFSKSLRGYSPQEVDDFLHTLFDEISEILDKTAALTAQVEDLEGEKESLRKREESLGSTLVAAQSAAEEWKAVARREADQIIREARSEAEERIRKAEEEVEVILQAARERAGAFEEGRGRLRQDLSLTLSRLRGELDALYEAMDRWEKGVSDLGKGPGIEERLH</sequence>
<dbReference type="PANTHER" id="PTHR35794">
    <property type="entry name" value="CELL DIVISION PROTEIN DIVIVA"/>
    <property type="match status" value="1"/>
</dbReference>
<evidence type="ECO:0000256" key="7">
    <source>
        <dbReference type="SAM" id="Coils"/>
    </source>
</evidence>
<comment type="subcellular location">
    <subcellularLocation>
        <location evidence="1">Cytoplasm</location>
    </subcellularLocation>
</comment>
<evidence type="ECO:0000256" key="1">
    <source>
        <dbReference type="ARBA" id="ARBA00004496"/>
    </source>
</evidence>
<dbReference type="GO" id="GO:0051301">
    <property type="term" value="P:cell division"/>
    <property type="evidence" value="ECO:0007669"/>
    <property type="project" value="UniProtKB-KW"/>
</dbReference>
<dbReference type="PANTHER" id="PTHR35794:SF2">
    <property type="entry name" value="CELL DIVISION PROTEIN DIVIVA"/>
    <property type="match status" value="1"/>
</dbReference>
<dbReference type="EMBL" id="GG693873">
    <property type="protein sequence ID" value="EES52780.1"/>
    <property type="molecule type" value="Genomic_DNA"/>
</dbReference>
<keyword evidence="5 7" id="KW-0175">Coiled coil</keyword>